<protein>
    <submittedName>
        <fullName evidence="1">Uncharacterized protein</fullName>
    </submittedName>
</protein>
<keyword evidence="2" id="KW-1185">Reference proteome</keyword>
<comment type="caution">
    <text evidence="1">The sequence shown here is derived from an EMBL/GenBank/DDBJ whole genome shotgun (WGS) entry which is preliminary data.</text>
</comment>
<dbReference type="EMBL" id="WBVS01000001">
    <property type="protein sequence ID" value="KAB7789417.1"/>
    <property type="molecule type" value="Genomic_DNA"/>
</dbReference>
<dbReference type="Proteomes" id="UP000468413">
    <property type="component" value="Unassembled WGS sequence"/>
</dbReference>
<evidence type="ECO:0000313" key="1">
    <source>
        <dbReference type="EMBL" id="KAB7789417.1"/>
    </source>
</evidence>
<accession>A0A6I1GJ19</accession>
<dbReference type="AlphaFoldDB" id="A0A6I1GJ19"/>
<reference evidence="1 2" key="1">
    <citation type="submission" date="2019-09" db="EMBL/GenBank/DDBJ databases">
        <title>Characterization of the phylogenetic diversity of two novel species belonging to the genus Bifidobacterium: Bifidobacterium cebidarum sp. nov. and Bifidobacterium leontopitheci sp. nov.</title>
        <authorList>
            <person name="Lugli G.A."/>
            <person name="Duranti S."/>
            <person name="Milani C."/>
            <person name="Turroni F."/>
            <person name="Ventura M."/>
        </authorList>
    </citation>
    <scope>NUCLEOTIDE SEQUENCE [LARGE SCALE GENOMIC DNA]</scope>
    <source>
        <strain evidence="1 2">LMG 31469</strain>
    </source>
</reference>
<organism evidence="1 2">
    <name type="scientific">Bifidobacterium cebidarum</name>
    <dbReference type="NCBI Taxonomy" id="2650773"/>
    <lineage>
        <taxon>Bacteria</taxon>
        <taxon>Bacillati</taxon>
        <taxon>Actinomycetota</taxon>
        <taxon>Actinomycetes</taxon>
        <taxon>Bifidobacteriales</taxon>
        <taxon>Bifidobacteriaceae</taxon>
        <taxon>Bifidobacterium</taxon>
    </lineage>
</organism>
<proteinExistence type="predicted"/>
<evidence type="ECO:0000313" key="2">
    <source>
        <dbReference type="Proteomes" id="UP000468413"/>
    </source>
</evidence>
<sequence>MLKIRHYDYIIIDAAASNHTERGNNVTPTP</sequence>
<name>A0A6I1GJ19_9BIFI</name>
<gene>
    <name evidence="1" type="ORF">F7D08_0369</name>
</gene>